<dbReference type="VEuPathDB" id="VectorBase:AAQUA_012223"/>
<reference evidence="1" key="1">
    <citation type="submission" date="2013-07" db="EMBL/GenBank/DDBJ databases">
        <title>Transcriptome sequencing and developmental regulation of gene expression in Anopheles aquasalis.</title>
        <authorList>
            <consortium name="Brazilian Malaria Network (MCT/CNPq/MS/SCTIE/DECIT/PRONEX 555648/2009-5) and Research Network on Bioactive Molecules from Arthropod Vectors (NAP-MOBIARVE"/>
            <consortium name="University of Sao Paulo)"/>
            <person name="Marinotti O."/>
            <person name="Ribeiro J.M.C."/>
            <person name="Costa-da-Silva A.L."/>
            <person name="Silva M.C.P."/>
            <person name="Lopes A.R."/>
            <person name="Barros M.S."/>
            <person name="Sa-Nunes A."/>
            <person name="Konjin B.B."/>
            <person name="Carvalho E."/>
            <person name="Suesdek L."/>
            <person name="Silva-Neto M.A.C."/>
            <person name="Capurro M.L."/>
        </authorList>
    </citation>
    <scope>NUCLEOTIDE SEQUENCE</scope>
    <source>
        <tissue evidence="1">Whole body</tissue>
    </source>
</reference>
<feature type="non-terminal residue" evidence="1">
    <location>
        <position position="1"/>
    </location>
</feature>
<evidence type="ECO:0000313" key="1">
    <source>
        <dbReference type="EMBL" id="JAB01417.1"/>
    </source>
</evidence>
<proteinExistence type="evidence at transcript level"/>
<dbReference type="EMBL" id="GAMD01000174">
    <property type="protein sequence ID" value="JAB01417.1"/>
    <property type="molecule type" value="mRNA"/>
</dbReference>
<accession>T1DUD9</accession>
<name>T1DUD9_ANOAQ</name>
<organism evidence="1">
    <name type="scientific">Anopheles aquasalis</name>
    <name type="common">Malaria mosquito</name>
    <dbReference type="NCBI Taxonomy" id="42839"/>
    <lineage>
        <taxon>Eukaryota</taxon>
        <taxon>Metazoa</taxon>
        <taxon>Ecdysozoa</taxon>
        <taxon>Arthropoda</taxon>
        <taxon>Hexapoda</taxon>
        <taxon>Insecta</taxon>
        <taxon>Pterygota</taxon>
        <taxon>Neoptera</taxon>
        <taxon>Endopterygota</taxon>
        <taxon>Diptera</taxon>
        <taxon>Nematocera</taxon>
        <taxon>Culicoidea</taxon>
        <taxon>Culicidae</taxon>
        <taxon>Anophelinae</taxon>
        <taxon>Anopheles</taxon>
    </lineage>
</organism>
<sequence length="232" mass="24343">NGVINAKIVGVRNVATSKSYCGSSLSAINSPGTNIESIGGTPGTNNKGVSDTNYNKSNQGSFLLSANVNCKIKTDHEVKDHTSLSIVKHDARTITTTAGTCQMVFHRSHQNNFPKPNDCAEDVSPVTPEVPASVPLPTVTTVTSGAGATTLSKSIVKIRPSTLRDSGSTTKVLDASSTKTLVQSQRVILATSSGELFTQPIILAPGYQTTGPINIKRLKVIPGTKQNKNPTT</sequence>
<protein>
    <submittedName>
        <fullName evidence="1">Uncharacterized protein</fullName>
    </submittedName>
</protein>
<dbReference type="AlphaFoldDB" id="T1DUD9"/>